<name>A0A6C0L8U0_9ZZZZ</name>
<dbReference type="EMBL" id="MN740455">
    <property type="protein sequence ID" value="QHU27399.1"/>
    <property type="molecule type" value="Genomic_DNA"/>
</dbReference>
<protein>
    <submittedName>
        <fullName evidence="1">Uncharacterized protein</fullName>
    </submittedName>
</protein>
<dbReference type="AlphaFoldDB" id="A0A6C0L8U0"/>
<proteinExistence type="predicted"/>
<evidence type="ECO:0000313" key="1">
    <source>
        <dbReference type="EMBL" id="QHU27399.1"/>
    </source>
</evidence>
<sequence length="512" mass="59461">MSHIHIKETRAKLLARILSLYRQAQLKQSSSPDVELIRALHERVHTDNPMFRLSIEEYEYMCKNDIVLTMMAKILETDVNKLKKICKHLHIFKEYINSSPETIKNKMKAQKLAIKDLPDDIKEKVVKIYENILKYELRDWISLEKLDMNSLSYNPDAIDLLDKYPDKIDWQEIASNPNNEGSVRLIRKYIFGNNQKSSKSNSKYKKFANDIDWAVLSSNPYAIDLLEAIIKEGGADATNNRVDWYLFSSNKEAIPILSKPEYRKHIDWAVLSSNPSAIDLLKDKWEEDKQIKRVDVEQYNNLKDYENIVAWNILSGNPNAIDLLRKKIRDEKKMSPEDYDSLEDNEKIAWDILSANSEAIALLEKNPDKIVWLNLSSNQNPKAIKLLKERVEYENSLSIEEYRKLSNKVNWLFLSNNPNVIKILEDNIDKIVWTALSNNQKAIKLLEANQDKIDWATLSGNPEAMSLLEANQDKIEWTTLSRNPKAMSLLEANQDKIVWEELSINPGIFILQ</sequence>
<reference evidence="1" key="1">
    <citation type="journal article" date="2020" name="Nature">
        <title>Giant virus diversity and host interactions through global metagenomics.</title>
        <authorList>
            <person name="Schulz F."/>
            <person name="Roux S."/>
            <person name="Paez-Espino D."/>
            <person name="Jungbluth S."/>
            <person name="Walsh D.A."/>
            <person name="Denef V.J."/>
            <person name="McMahon K.D."/>
            <person name="Konstantinidis K.T."/>
            <person name="Eloe-Fadrosh E.A."/>
            <person name="Kyrpides N.C."/>
            <person name="Woyke T."/>
        </authorList>
    </citation>
    <scope>NUCLEOTIDE SEQUENCE</scope>
    <source>
        <strain evidence="1">GVMAG-M-3300027763-16</strain>
    </source>
</reference>
<organism evidence="1">
    <name type="scientific">viral metagenome</name>
    <dbReference type="NCBI Taxonomy" id="1070528"/>
    <lineage>
        <taxon>unclassified sequences</taxon>
        <taxon>metagenomes</taxon>
        <taxon>organismal metagenomes</taxon>
    </lineage>
</organism>
<accession>A0A6C0L8U0</accession>